<protein>
    <submittedName>
        <fullName evidence="2">SAM-dependent methyltransferase</fullName>
    </submittedName>
</protein>
<keyword evidence="2" id="KW-0808">Transferase</keyword>
<gene>
    <name evidence="2" type="ORF">EZM97_20130</name>
</gene>
<dbReference type="RefSeq" id="WP_131409811.1">
    <property type="nucleotide sequence ID" value="NZ_SJTG01000002.1"/>
</dbReference>
<dbReference type="EMBL" id="SJTG01000002">
    <property type="protein sequence ID" value="TCI11122.1"/>
    <property type="molecule type" value="Genomic_DNA"/>
</dbReference>
<dbReference type="GO" id="GO:0008757">
    <property type="term" value="F:S-adenosylmethionine-dependent methyltransferase activity"/>
    <property type="evidence" value="ECO:0007669"/>
    <property type="project" value="InterPro"/>
</dbReference>
<dbReference type="Pfam" id="PF08241">
    <property type="entry name" value="Methyltransf_11"/>
    <property type="match status" value="1"/>
</dbReference>
<name>A0A4R0YWV7_9GAMM</name>
<dbReference type="InterPro" id="IPR029063">
    <property type="entry name" value="SAM-dependent_MTases_sf"/>
</dbReference>
<dbReference type="Gene3D" id="3.40.50.150">
    <property type="entry name" value="Vaccinia Virus protein VP39"/>
    <property type="match status" value="1"/>
</dbReference>
<sequence length="230" mass="26515">MNRSLTNAIRWMMDELVPAGIRDSRVFMWPFYCLAYKTLKPAKYMRFKSNVWTMGSDDYADFYRSLNSVSRNRLTDNNHACVEQIVADSRDAKSVLDVGCGLGYLLNRLREESRRAELTGVDLLNEVPGSTFSYHQASADALPFPDNAFDVVLCTHVIEHVIDPTKVVRELLRVAREKVIIVTPRQRPFYYTLDEHINFFFYAEQLGRLAPGLNSTTRALSGDWYMVIRK</sequence>
<dbReference type="GO" id="GO:0032259">
    <property type="term" value="P:methylation"/>
    <property type="evidence" value="ECO:0007669"/>
    <property type="project" value="UniProtKB-KW"/>
</dbReference>
<accession>A0A4R0YWV7</accession>
<proteinExistence type="predicted"/>
<feature type="domain" description="Methyltransferase type 11" evidence="1">
    <location>
        <begin position="96"/>
        <end position="181"/>
    </location>
</feature>
<reference evidence="2 3" key="1">
    <citation type="submission" date="2019-02" db="EMBL/GenBank/DDBJ databases">
        <title>Dyella amyloliquefaciens sp. nov., isolated from forest soil.</title>
        <authorList>
            <person name="Gao Z.-H."/>
            <person name="Qiu L.-H."/>
        </authorList>
    </citation>
    <scope>NUCLEOTIDE SEQUENCE [LARGE SCALE GENOMIC DNA]</scope>
    <source>
        <strain evidence="2 3">KACC 12747</strain>
    </source>
</reference>
<dbReference type="PANTHER" id="PTHR43591">
    <property type="entry name" value="METHYLTRANSFERASE"/>
    <property type="match status" value="1"/>
</dbReference>
<organism evidence="2 3">
    <name type="scientific">Dyella soli</name>
    <dbReference type="NCBI Taxonomy" id="522319"/>
    <lineage>
        <taxon>Bacteria</taxon>
        <taxon>Pseudomonadati</taxon>
        <taxon>Pseudomonadota</taxon>
        <taxon>Gammaproteobacteria</taxon>
        <taxon>Lysobacterales</taxon>
        <taxon>Rhodanobacteraceae</taxon>
        <taxon>Dyella</taxon>
    </lineage>
</organism>
<dbReference type="AlphaFoldDB" id="A0A4R0YWV7"/>
<evidence type="ECO:0000259" key="1">
    <source>
        <dbReference type="Pfam" id="PF08241"/>
    </source>
</evidence>
<keyword evidence="3" id="KW-1185">Reference proteome</keyword>
<comment type="caution">
    <text evidence="2">The sequence shown here is derived from an EMBL/GenBank/DDBJ whole genome shotgun (WGS) entry which is preliminary data.</text>
</comment>
<evidence type="ECO:0000313" key="2">
    <source>
        <dbReference type="EMBL" id="TCI11122.1"/>
    </source>
</evidence>
<dbReference type="CDD" id="cd02440">
    <property type="entry name" value="AdoMet_MTases"/>
    <property type="match status" value="1"/>
</dbReference>
<keyword evidence="2" id="KW-0489">Methyltransferase</keyword>
<dbReference type="PANTHER" id="PTHR43591:SF110">
    <property type="entry name" value="RHODANESE DOMAIN-CONTAINING PROTEIN"/>
    <property type="match status" value="1"/>
</dbReference>
<dbReference type="InterPro" id="IPR013216">
    <property type="entry name" value="Methyltransf_11"/>
</dbReference>
<evidence type="ECO:0000313" key="3">
    <source>
        <dbReference type="Proteomes" id="UP000291822"/>
    </source>
</evidence>
<dbReference type="Proteomes" id="UP000291822">
    <property type="component" value="Unassembled WGS sequence"/>
</dbReference>
<dbReference type="SUPFAM" id="SSF53335">
    <property type="entry name" value="S-adenosyl-L-methionine-dependent methyltransferases"/>
    <property type="match status" value="1"/>
</dbReference>